<evidence type="ECO:0000313" key="2">
    <source>
        <dbReference type="EMBL" id="KRG21327.1"/>
    </source>
</evidence>
<organism evidence="2">
    <name type="scientific">Candidatus Berkiella aquae</name>
    <dbReference type="NCBI Taxonomy" id="295108"/>
    <lineage>
        <taxon>Bacteria</taxon>
        <taxon>Pseudomonadati</taxon>
        <taxon>Pseudomonadota</taxon>
        <taxon>Gammaproteobacteria</taxon>
        <taxon>Candidatus Berkiellales</taxon>
        <taxon>Candidatus Berkiellaceae</taxon>
        <taxon>Candidatus Berkiella</taxon>
    </lineage>
</organism>
<dbReference type="Pfam" id="PF01592">
    <property type="entry name" value="NifU_N"/>
    <property type="match status" value="1"/>
</dbReference>
<dbReference type="SUPFAM" id="SSF82649">
    <property type="entry name" value="SufE/NifU"/>
    <property type="match status" value="1"/>
</dbReference>
<dbReference type="NCBIfam" id="TIGR01994">
    <property type="entry name" value="SUF_scaf_2"/>
    <property type="match status" value="1"/>
</dbReference>
<dbReference type="AlphaFoldDB" id="A0A0Q9YKW4"/>
<name>A0A0Q9YKW4_9GAMM</name>
<sequence length="152" mass="16987">MSELSARYQEILLDHGQHPRHFGELKNPTHAAFGSNPLCEDDIKIYLILTGQAIKAIQFTGSGCHLCIASASLLTEHLQNKTVLEAQDCFAAFLQLLENNVTSETSALGKLTLFKHIHHLPLKVKCATLPWQLLKVALIKEPQEENSYVRMV</sequence>
<evidence type="ECO:0000313" key="3">
    <source>
        <dbReference type="EMBL" id="MCS5710895.1"/>
    </source>
</evidence>
<dbReference type="RefSeq" id="WP_075066131.1">
    <property type="nucleotide sequence ID" value="NZ_LKAJ02000001.1"/>
</dbReference>
<dbReference type="InterPro" id="IPR002871">
    <property type="entry name" value="NIF_FeS_clus_asmbl_NifU_N"/>
</dbReference>
<dbReference type="CDD" id="cd06664">
    <property type="entry name" value="IscU_like"/>
    <property type="match status" value="1"/>
</dbReference>
<dbReference type="GO" id="GO:0016226">
    <property type="term" value="P:iron-sulfur cluster assembly"/>
    <property type="evidence" value="ECO:0007669"/>
    <property type="project" value="InterPro"/>
</dbReference>
<dbReference type="EMBL" id="LKAJ02000001">
    <property type="protein sequence ID" value="MCS5710895.1"/>
    <property type="molecule type" value="Genomic_DNA"/>
</dbReference>
<protein>
    <submittedName>
        <fullName evidence="2">NifU-like protein</fullName>
    </submittedName>
    <submittedName>
        <fullName evidence="3">SUF system NifU family Fe-S cluster assembly protein</fullName>
    </submittedName>
</protein>
<comment type="caution">
    <text evidence="2">The sequence shown here is derived from an EMBL/GenBank/DDBJ whole genome shotgun (WGS) entry which is preliminary data.</text>
</comment>
<dbReference type="Proteomes" id="UP000051497">
    <property type="component" value="Unassembled WGS sequence"/>
</dbReference>
<feature type="domain" description="NIF system FeS cluster assembly NifU N-terminal" evidence="1">
    <location>
        <begin position="8"/>
        <end position="126"/>
    </location>
</feature>
<reference evidence="2" key="1">
    <citation type="submission" date="2015-09" db="EMBL/GenBank/DDBJ databases">
        <title>Draft Genome Sequences of Two Novel Amoeba-resistant Intranuclear Bacteria, Candidatus Berkiella cookevillensis and Candidatus Berkiella aquae.</title>
        <authorList>
            <person name="Mehari Y.T."/>
            <person name="Arivett B.A."/>
            <person name="Farone A.L."/>
            <person name="Gunderson J.H."/>
            <person name="Farone M.B."/>
        </authorList>
    </citation>
    <scope>NUCLEOTIDE SEQUENCE [LARGE SCALE GENOMIC DNA]</scope>
    <source>
        <strain evidence="2">HT99</strain>
    </source>
</reference>
<keyword evidence="4" id="KW-1185">Reference proteome</keyword>
<reference evidence="3" key="2">
    <citation type="journal article" date="2016" name="Genome Announc.">
        <title>Draft Genome Sequences of Two Novel Amoeba-Resistant Intranuclear Bacteria, 'Candidatus Berkiella cookevillensis' and 'Candidatus Berkiella aquae'.</title>
        <authorList>
            <person name="Mehari Y.T."/>
            <person name="Arivett B.A."/>
            <person name="Farone A.L."/>
            <person name="Gunderson J.H."/>
            <person name="Farone M.B."/>
        </authorList>
    </citation>
    <scope>NUCLEOTIDE SEQUENCE</scope>
    <source>
        <strain evidence="3">HT99</strain>
    </source>
</reference>
<evidence type="ECO:0000259" key="1">
    <source>
        <dbReference type="Pfam" id="PF01592"/>
    </source>
</evidence>
<reference evidence="3" key="3">
    <citation type="submission" date="2021-06" db="EMBL/GenBank/DDBJ databases">
        <title>Genomic Description and Analysis of Intracellular Bacteria, Candidatus Berkiella cookevillensis and Candidatus Berkiella aquae.</title>
        <authorList>
            <person name="Kidane D.T."/>
            <person name="Mehari Y.T."/>
            <person name="Rice F.C."/>
            <person name="Arivett B.A."/>
            <person name="Farone A.L."/>
            <person name="Berk S.G."/>
            <person name="Farone M.B."/>
        </authorList>
    </citation>
    <scope>NUCLEOTIDE SEQUENCE</scope>
    <source>
        <strain evidence="3">HT99</strain>
    </source>
</reference>
<dbReference type="STRING" id="295108.HT99x_01503"/>
<evidence type="ECO:0000313" key="4">
    <source>
        <dbReference type="Proteomes" id="UP000051497"/>
    </source>
</evidence>
<dbReference type="GO" id="GO:0005506">
    <property type="term" value="F:iron ion binding"/>
    <property type="evidence" value="ECO:0007669"/>
    <property type="project" value="InterPro"/>
</dbReference>
<dbReference type="Gene3D" id="3.90.1010.10">
    <property type="match status" value="1"/>
</dbReference>
<dbReference type="EMBL" id="LKAJ01000005">
    <property type="protein sequence ID" value="KRG21327.1"/>
    <property type="molecule type" value="Genomic_DNA"/>
</dbReference>
<proteinExistence type="predicted"/>
<dbReference type="PANTHER" id="PTHR10093">
    <property type="entry name" value="IRON-SULFUR CLUSTER ASSEMBLY ENZYME NIFU HOMOLOG"/>
    <property type="match status" value="1"/>
</dbReference>
<dbReference type="OrthoDB" id="9804157at2"/>
<gene>
    <name evidence="2" type="primary">nifU_1</name>
    <name evidence="3" type="ORF">HT99x_005595</name>
    <name evidence="2" type="ORF">HT99x_01503</name>
</gene>
<accession>A0A0Q9YKW4</accession>
<dbReference type="GO" id="GO:0051536">
    <property type="term" value="F:iron-sulfur cluster binding"/>
    <property type="evidence" value="ECO:0007669"/>
    <property type="project" value="InterPro"/>
</dbReference>